<dbReference type="InterPro" id="IPR006434">
    <property type="entry name" value="Pyrimidine_nucleotidase_eu"/>
</dbReference>
<dbReference type="EC" id="3.1.3.5" evidence="3"/>
<comment type="similarity">
    <text evidence="2">Belongs to the pyrimidine 5'-nucleotidase family.</text>
</comment>
<comment type="catalytic activity">
    <reaction evidence="1">
        <text>a ribonucleoside 5'-phosphate + H2O = a ribonucleoside + phosphate</text>
        <dbReference type="Rhea" id="RHEA:12484"/>
        <dbReference type="ChEBI" id="CHEBI:15377"/>
        <dbReference type="ChEBI" id="CHEBI:18254"/>
        <dbReference type="ChEBI" id="CHEBI:43474"/>
        <dbReference type="ChEBI" id="CHEBI:58043"/>
        <dbReference type="EC" id="3.1.3.5"/>
    </reaction>
</comment>
<dbReference type="GO" id="GO:0008253">
    <property type="term" value="F:5'-nucleotidase activity"/>
    <property type="evidence" value="ECO:0007669"/>
    <property type="project" value="UniProtKB-EC"/>
</dbReference>
<dbReference type="GO" id="GO:0000166">
    <property type="term" value="F:nucleotide binding"/>
    <property type="evidence" value="ECO:0007669"/>
    <property type="project" value="UniProtKB-KW"/>
</dbReference>
<dbReference type="PANTHER" id="PTHR13045:SF0">
    <property type="entry name" value="7-METHYLGUANOSINE PHOSPHATE-SPECIFIC 5'-NUCLEOTIDASE"/>
    <property type="match status" value="1"/>
</dbReference>
<evidence type="ECO:0000256" key="7">
    <source>
        <dbReference type="ARBA" id="ARBA00022842"/>
    </source>
</evidence>
<dbReference type="Proteomes" id="UP000745577">
    <property type="component" value="Unassembled WGS sequence"/>
</dbReference>
<keyword evidence="4" id="KW-0479">Metal-binding</keyword>
<reference evidence="9" key="1">
    <citation type="submission" date="2020-04" db="EMBL/GenBank/DDBJ databases">
        <authorList>
            <person name="Zhang T."/>
        </authorList>
    </citation>
    <scope>NUCLEOTIDE SEQUENCE</scope>
    <source>
        <strain evidence="9">HKST-UBA15</strain>
    </source>
</reference>
<sequence>MTEADRGTKSTEILIGDPERFKRLMEEFRIAGPSRIAAIVDYDGTISPLEMNSWDIPGLSNLDWPTIAGKLRRSAKIGEISEDEFWLQSISSLNEKGFGNSESTFEDVVVHLENACLLIREGVHNLFQTCSQLGRFIIYSAGIKAVIEPHVAKISQIADISESDIPSVVSNELDGSNLITISGKTGTTLLHELDKQGVNLNGISHFVLIGDSIGDARMSDGLQAEAVIKIGLLSTAKAVDPSIKASYIDTFDIVIVSDDSIEDANTLIEQFFDS</sequence>
<dbReference type="AlphaFoldDB" id="A0A955I9B5"/>
<dbReference type="GO" id="GO:0009117">
    <property type="term" value="P:nucleotide metabolic process"/>
    <property type="evidence" value="ECO:0007669"/>
    <property type="project" value="UniProtKB-KW"/>
</dbReference>
<accession>A0A955I9B5</accession>
<dbReference type="Gene3D" id="3.40.50.1000">
    <property type="entry name" value="HAD superfamily/HAD-like"/>
    <property type="match status" value="1"/>
</dbReference>
<keyword evidence="6" id="KW-0378">Hydrolase</keyword>
<reference evidence="9" key="2">
    <citation type="journal article" date="2021" name="Microbiome">
        <title>Successional dynamics and alternative stable states in a saline activated sludge microbial community over 9 years.</title>
        <authorList>
            <person name="Wang Y."/>
            <person name="Ye J."/>
            <person name="Ju F."/>
            <person name="Liu L."/>
            <person name="Boyd J.A."/>
            <person name="Deng Y."/>
            <person name="Parks D.H."/>
            <person name="Jiang X."/>
            <person name="Yin X."/>
            <person name="Woodcroft B.J."/>
            <person name="Tyson G.W."/>
            <person name="Hugenholtz P."/>
            <person name="Polz M.F."/>
            <person name="Zhang T."/>
        </authorList>
    </citation>
    <scope>NUCLEOTIDE SEQUENCE</scope>
    <source>
        <strain evidence="9">HKST-UBA15</strain>
    </source>
</reference>
<keyword evidence="7" id="KW-0460">Magnesium</keyword>
<evidence type="ECO:0000256" key="1">
    <source>
        <dbReference type="ARBA" id="ARBA00000815"/>
    </source>
</evidence>
<dbReference type="PANTHER" id="PTHR13045">
    <property type="entry name" value="5'-NUCLEOTIDASE"/>
    <property type="match status" value="1"/>
</dbReference>
<dbReference type="Pfam" id="PF05822">
    <property type="entry name" value="UMPH-1"/>
    <property type="match status" value="1"/>
</dbReference>
<evidence type="ECO:0000313" key="10">
    <source>
        <dbReference type="Proteomes" id="UP000745577"/>
    </source>
</evidence>
<evidence type="ECO:0000256" key="8">
    <source>
        <dbReference type="ARBA" id="ARBA00023080"/>
    </source>
</evidence>
<dbReference type="SUPFAM" id="SSF56784">
    <property type="entry name" value="HAD-like"/>
    <property type="match status" value="1"/>
</dbReference>
<gene>
    <name evidence="9" type="ORF">KC675_03305</name>
</gene>
<dbReference type="EMBL" id="JAGQLL010000036">
    <property type="protein sequence ID" value="MCA9380181.1"/>
    <property type="molecule type" value="Genomic_DNA"/>
</dbReference>
<organism evidence="9 10">
    <name type="scientific">Candidatus Dojkabacteria bacterium</name>
    <dbReference type="NCBI Taxonomy" id="2099670"/>
    <lineage>
        <taxon>Bacteria</taxon>
        <taxon>Candidatus Dojkabacteria</taxon>
    </lineage>
</organism>
<evidence type="ECO:0000256" key="2">
    <source>
        <dbReference type="ARBA" id="ARBA00008389"/>
    </source>
</evidence>
<dbReference type="InterPro" id="IPR036412">
    <property type="entry name" value="HAD-like_sf"/>
</dbReference>
<evidence type="ECO:0000256" key="4">
    <source>
        <dbReference type="ARBA" id="ARBA00022723"/>
    </source>
</evidence>
<name>A0A955I9B5_9BACT</name>
<evidence type="ECO:0000256" key="6">
    <source>
        <dbReference type="ARBA" id="ARBA00022801"/>
    </source>
</evidence>
<evidence type="ECO:0000256" key="5">
    <source>
        <dbReference type="ARBA" id="ARBA00022741"/>
    </source>
</evidence>
<keyword evidence="5" id="KW-0547">Nucleotide-binding</keyword>
<dbReference type="GO" id="GO:0000287">
    <property type="term" value="F:magnesium ion binding"/>
    <property type="evidence" value="ECO:0007669"/>
    <property type="project" value="InterPro"/>
</dbReference>
<protein>
    <recommendedName>
        <fullName evidence="3">5'-nucleotidase</fullName>
        <ecNumber evidence="3">3.1.3.5</ecNumber>
    </recommendedName>
</protein>
<proteinExistence type="inferred from homology"/>
<comment type="caution">
    <text evidence="9">The sequence shown here is derived from an EMBL/GenBank/DDBJ whole genome shotgun (WGS) entry which is preliminary data.</text>
</comment>
<dbReference type="InterPro" id="IPR023214">
    <property type="entry name" value="HAD_sf"/>
</dbReference>
<evidence type="ECO:0000256" key="3">
    <source>
        <dbReference type="ARBA" id="ARBA00012643"/>
    </source>
</evidence>
<keyword evidence="8" id="KW-0546">Nucleotide metabolism</keyword>
<dbReference type="GO" id="GO:0005737">
    <property type="term" value="C:cytoplasm"/>
    <property type="evidence" value="ECO:0007669"/>
    <property type="project" value="InterPro"/>
</dbReference>
<evidence type="ECO:0000313" key="9">
    <source>
        <dbReference type="EMBL" id="MCA9380181.1"/>
    </source>
</evidence>